<organism evidence="1 2">
    <name type="scientific">Sinomonas humi</name>
    <dbReference type="NCBI Taxonomy" id="1338436"/>
    <lineage>
        <taxon>Bacteria</taxon>
        <taxon>Bacillati</taxon>
        <taxon>Actinomycetota</taxon>
        <taxon>Actinomycetes</taxon>
        <taxon>Micrococcales</taxon>
        <taxon>Micrococcaceae</taxon>
        <taxon>Sinomonas</taxon>
    </lineage>
</organism>
<evidence type="ECO:0000313" key="2">
    <source>
        <dbReference type="Proteomes" id="UP000030982"/>
    </source>
</evidence>
<comment type="caution">
    <text evidence="1">The sequence shown here is derived from an EMBL/GenBank/DDBJ whole genome shotgun (WGS) entry which is preliminary data.</text>
</comment>
<sequence length="121" mass="12612">MTSPSRKYVWQGDIGTVEGEKPTGFERVCAASDLGSASVNWSERGAQYINADATVSISRLPSGSGIGIAALDWSANGGVSAGAARLFDEMGPFGVVSVSAIAQTRVRVDFTPDGFALRELL</sequence>
<dbReference type="AlphaFoldDB" id="A0A0B2AL26"/>
<evidence type="ECO:0000313" key="1">
    <source>
        <dbReference type="EMBL" id="KHL02467.1"/>
    </source>
</evidence>
<dbReference type="RefSeq" id="WP_043124220.1">
    <property type="nucleotide sequence ID" value="NZ_JTDL01000123.1"/>
</dbReference>
<name>A0A0B2AL26_9MICC</name>
<gene>
    <name evidence="1" type="ORF">LK10_12810</name>
</gene>
<proteinExistence type="predicted"/>
<reference evidence="1 2" key="1">
    <citation type="submission" date="2014-09" db="EMBL/GenBank/DDBJ databases">
        <title>Genome sequence of Sinomonas sp. MUSC 117.</title>
        <authorList>
            <person name="Lee L.-H."/>
        </authorList>
    </citation>
    <scope>NUCLEOTIDE SEQUENCE [LARGE SCALE GENOMIC DNA]</scope>
    <source>
        <strain evidence="1 2">MUSC 117</strain>
    </source>
</reference>
<accession>A0A0B2AL26</accession>
<dbReference type="EMBL" id="JTDL01000123">
    <property type="protein sequence ID" value="KHL02467.1"/>
    <property type="molecule type" value="Genomic_DNA"/>
</dbReference>
<protein>
    <submittedName>
        <fullName evidence="1">Uncharacterized protein</fullName>
    </submittedName>
</protein>
<keyword evidence="2" id="KW-1185">Reference proteome</keyword>
<dbReference type="Proteomes" id="UP000030982">
    <property type="component" value="Unassembled WGS sequence"/>
</dbReference>